<dbReference type="EMBL" id="JABFNT010000015">
    <property type="protein sequence ID" value="NOJ78014.1"/>
    <property type="molecule type" value="Genomic_DNA"/>
</dbReference>
<keyword evidence="3 9" id="KW-0812">Transmembrane</keyword>
<feature type="domain" description="HAMP" evidence="11">
    <location>
        <begin position="222"/>
        <end position="274"/>
    </location>
</feature>
<sequence length="553" mass="59039">MTMRRIRCEPMAVGRNLLVKLCVAMGVVALPLLVVILGFVLPQLREQLRADRIVGLKQAVETAYGVLEVYEARERSGALTRQEAQAQAAALLEQLRYSQVEYFWVNDLDTRLVMHPHLPDMLGKDLKGYRDVRGKPVFVDIVTLARAQGQGAVSYEATRPGSPEAIPKESYVKLFAPWGWVLGTGVYVEDIEREVAAVRQRILLAVGGALALALMAGASLSRRVVRPVRELAQAAHRVARGDLETRVEVRSSDEVGQLAAAFNTMVTGLREVVAALVDAAGATAADAERIRASAEALSVTTREQSDSLQRAAQTVQGMSARVSQGAEAARTAAKTAADNGQVAREGGAAVGQALRKMAEIVEVVEGSARTVERLQASGRVTAEMLRLIQQVAEETQLLAVNTAIEAARAGQHGKGFAVVAGEVRKLANRTRDAAGQVQTLLSRSEADTRAAADLMRQGTTAAQEGLGLSTTAGDALSRLLAGVNEIGGKVERMADENTRQSESGERIAGSIQALSVRSTESVTGVQQIARSVEDLRARASKLKDLAGRFTARG</sequence>
<comment type="similarity">
    <text evidence="7">Belongs to the methyl-accepting chemotaxis (MCP) protein family.</text>
</comment>
<dbReference type="InterPro" id="IPR003660">
    <property type="entry name" value="HAMP_dom"/>
</dbReference>
<dbReference type="Proteomes" id="UP000533080">
    <property type="component" value="Unassembled WGS sequence"/>
</dbReference>
<evidence type="ECO:0000259" key="11">
    <source>
        <dbReference type="PROSITE" id="PS50885"/>
    </source>
</evidence>
<feature type="domain" description="Methyl-accepting transducer" evidence="10">
    <location>
        <begin position="279"/>
        <end position="515"/>
    </location>
</feature>
<dbReference type="Gene3D" id="6.10.340.10">
    <property type="match status" value="1"/>
</dbReference>
<gene>
    <name evidence="12" type="ORF">HNV28_06605</name>
</gene>
<dbReference type="Gene3D" id="3.30.450.20">
    <property type="entry name" value="PAS domain"/>
    <property type="match status" value="1"/>
</dbReference>
<reference evidence="12 13" key="1">
    <citation type="submission" date="2020-05" db="EMBL/GenBank/DDBJ databases">
        <authorList>
            <person name="Whitworth D."/>
        </authorList>
    </citation>
    <scope>NUCLEOTIDE SEQUENCE [LARGE SCALE GENOMIC DNA]</scope>
    <source>
        <strain evidence="12 13">AM005</strain>
    </source>
</reference>
<evidence type="ECO:0000256" key="6">
    <source>
        <dbReference type="ARBA" id="ARBA00023224"/>
    </source>
</evidence>
<dbReference type="InterPro" id="IPR033480">
    <property type="entry name" value="sCache_2"/>
</dbReference>
<comment type="caution">
    <text evidence="12">The sequence shown here is derived from an EMBL/GenBank/DDBJ whole genome shotgun (WGS) entry which is preliminary data.</text>
</comment>
<evidence type="ECO:0000256" key="1">
    <source>
        <dbReference type="ARBA" id="ARBA00004651"/>
    </source>
</evidence>
<organism evidence="12 13">
    <name type="scientific">Myxococcus xanthus</name>
    <dbReference type="NCBI Taxonomy" id="34"/>
    <lineage>
        <taxon>Bacteria</taxon>
        <taxon>Pseudomonadati</taxon>
        <taxon>Myxococcota</taxon>
        <taxon>Myxococcia</taxon>
        <taxon>Myxococcales</taxon>
        <taxon>Cystobacterineae</taxon>
        <taxon>Myxococcaceae</taxon>
        <taxon>Myxococcus</taxon>
    </lineage>
</organism>
<dbReference type="AlphaFoldDB" id="A0A7Y4MQ08"/>
<dbReference type="GO" id="GO:0007165">
    <property type="term" value="P:signal transduction"/>
    <property type="evidence" value="ECO:0007669"/>
    <property type="project" value="UniProtKB-KW"/>
</dbReference>
<evidence type="ECO:0000256" key="7">
    <source>
        <dbReference type="ARBA" id="ARBA00029447"/>
    </source>
</evidence>
<dbReference type="GO" id="GO:0005886">
    <property type="term" value="C:plasma membrane"/>
    <property type="evidence" value="ECO:0007669"/>
    <property type="project" value="UniProtKB-SubCell"/>
</dbReference>
<evidence type="ECO:0000256" key="4">
    <source>
        <dbReference type="ARBA" id="ARBA00022989"/>
    </source>
</evidence>
<keyword evidence="5 9" id="KW-0472">Membrane</keyword>
<dbReference type="PROSITE" id="PS50111">
    <property type="entry name" value="CHEMOTAXIS_TRANSDUC_2"/>
    <property type="match status" value="1"/>
</dbReference>
<evidence type="ECO:0000256" key="2">
    <source>
        <dbReference type="ARBA" id="ARBA00022475"/>
    </source>
</evidence>
<dbReference type="PANTHER" id="PTHR32089">
    <property type="entry name" value="METHYL-ACCEPTING CHEMOTAXIS PROTEIN MCPB"/>
    <property type="match status" value="1"/>
</dbReference>
<comment type="subcellular location">
    <subcellularLocation>
        <location evidence="1">Cell membrane</location>
        <topology evidence="1">Multi-pass membrane protein</topology>
    </subcellularLocation>
</comment>
<evidence type="ECO:0000259" key="10">
    <source>
        <dbReference type="PROSITE" id="PS50111"/>
    </source>
</evidence>
<accession>A0A7Y4MQ08</accession>
<dbReference type="Gene3D" id="1.10.287.950">
    <property type="entry name" value="Methyl-accepting chemotaxis protein"/>
    <property type="match status" value="1"/>
</dbReference>
<evidence type="ECO:0000313" key="12">
    <source>
        <dbReference type="EMBL" id="NOJ78014.1"/>
    </source>
</evidence>
<protein>
    <submittedName>
        <fullName evidence="12">HAMP domain-containing protein</fullName>
    </submittedName>
</protein>
<name>A0A7Y4MQ08_MYXXA</name>
<dbReference type="SUPFAM" id="SSF58104">
    <property type="entry name" value="Methyl-accepting chemotaxis protein (MCP) signaling domain"/>
    <property type="match status" value="1"/>
</dbReference>
<proteinExistence type="inferred from homology"/>
<feature type="transmembrane region" description="Helical" evidence="9">
    <location>
        <begin position="21"/>
        <end position="41"/>
    </location>
</feature>
<dbReference type="SMART" id="SM01049">
    <property type="entry name" value="Cache_2"/>
    <property type="match status" value="1"/>
</dbReference>
<keyword evidence="4 9" id="KW-1133">Transmembrane helix</keyword>
<evidence type="ECO:0000256" key="3">
    <source>
        <dbReference type="ARBA" id="ARBA00022692"/>
    </source>
</evidence>
<dbReference type="Pfam" id="PF00015">
    <property type="entry name" value="MCPsignal"/>
    <property type="match status" value="1"/>
</dbReference>
<evidence type="ECO:0000256" key="8">
    <source>
        <dbReference type="PROSITE-ProRule" id="PRU00284"/>
    </source>
</evidence>
<dbReference type="Pfam" id="PF17200">
    <property type="entry name" value="sCache_2"/>
    <property type="match status" value="1"/>
</dbReference>
<dbReference type="CDD" id="cd06225">
    <property type="entry name" value="HAMP"/>
    <property type="match status" value="1"/>
</dbReference>
<keyword evidence="6 8" id="KW-0807">Transducer</keyword>
<keyword evidence="2" id="KW-1003">Cell membrane</keyword>
<dbReference type="SMART" id="SM00304">
    <property type="entry name" value="HAMP"/>
    <property type="match status" value="1"/>
</dbReference>
<evidence type="ECO:0000256" key="9">
    <source>
        <dbReference type="SAM" id="Phobius"/>
    </source>
</evidence>
<dbReference type="SMART" id="SM00283">
    <property type="entry name" value="MA"/>
    <property type="match status" value="1"/>
</dbReference>
<dbReference type="PANTHER" id="PTHR32089:SF112">
    <property type="entry name" value="LYSOZYME-LIKE PROTEIN-RELATED"/>
    <property type="match status" value="1"/>
</dbReference>
<dbReference type="InterPro" id="IPR004089">
    <property type="entry name" value="MCPsignal_dom"/>
</dbReference>
<dbReference type="PROSITE" id="PS50885">
    <property type="entry name" value="HAMP"/>
    <property type="match status" value="1"/>
</dbReference>
<evidence type="ECO:0000313" key="13">
    <source>
        <dbReference type="Proteomes" id="UP000533080"/>
    </source>
</evidence>
<dbReference type="Pfam" id="PF00672">
    <property type="entry name" value="HAMP"/>
    <property type="match status" value="1"/>
</dbReference>
<evidence type="ECO:0000256" key="5">
    <source>
        <dbReference type="ARBA" id="ARBA00023136"/>
    </source>
</evidence>